<comment type="subcellular location">
    <subcellularLocation>
        <location evidence="1 18">Cytoplasm</location>
    </subcellularLocation>
</comment>
<feature type="binding site" evidence="18">
    <location>
        <begin position="42"/>
        <end position="49"/>
    </location>
    <ligand>
        <name>ATP</name>
        <dbReference type="ChEBI" id="CHEBI:30616"/>
    </ligand>
</feature>
<keyword evidence="2 18" id="KW-0963">Cytoplasm</keyword>
<keyword evidence="6 18" id="KW-0227">DNA damage</keyword>
<evidence type="ECO:0000256" key="16">
    <source>
        <dbReference type="ARBA" id="ARBA00039316"/>
    </source>
</evidence>
<dbReference type="NCBIfam" id="TIGR00630">
    <property type="entry name" value="uvra"/>
    <property type="match status" value="1"/>
</dbReference>
<keyword evidence="8 18" id="KW-0863">Zinc-finger</keyword>
<dbReference type="Pfam" id="PF17760">
    <property type="entry name" value="UvrA_inter"/>
    <property type="match status" value="1"/>
</dbReference>
<comment type="caution">
    <text evidence="20">The sequence shown here is derived from an EMBL/GenBank/DDBJ whole genome shotgun (WGS) entry which is preliminary data.</text>
</comment>
<evidence type="ECO:0000256" key="6">
    <source>
        <dbReference type="ARBA" id="ARBA00022763"/>
    </source>
</evidence>
<keyword evidence="3 18" id="KW-0479">Metal-binding</keyword>
<dbReference type="CDD" id="cd03270">
    <property type="entry name" value="ABC_UvrA_I"/>
    <property type="match status" value="1"/>
</dbReference>
<dbReference type="FunFam" id="1.20.1580.10:FF:000002">
    <property type="entry name" value="UvrABC system protein A"/>
    <property type="match status" value="1"/>
</dbReference>
<comment type="similarity">
    <text evidence="15 18">Belongs to the ABC transporter superfamily. UvrA family.</text>
</comment>
<proteinExistence type="inferred from homology"/>
<sequence>MSVVERTLAGVNDRLVVQGAREHNLRNVDLDLPRDKLIVFTGLSGSGKSSLAFDTIFAEGQRRYVESLSAYARQFLGQMDKPDVDFIEGLSPAVSIDQKSTNRNPRSTVGTITEVYDYLRLLYARAGTQYCPVCGERVTAQTPQQIVDKLLELPEGTKYQVLAPVVRGRKGEYADLFTELQAKGFSRARVDTEVVQLTSPPTLEKKLKHDIEVVVDRLVAREGVQRRLTDSVETALNLAGGLLVVELVDADIDDPERERRFSEHRACPNDHVLTLDEIEPRTFSFNAPYGACPECSGIGSRLEVDPELVIPDDELSLDAGAVAPWAQISSEYFQRVLAALAQEMGFSTSVPWRALPQRARDAVLFGQNHEVKVRYKNRWGRERQYSTGFEGVITFLERRHTETDSDWSKEKYEAFMREVPCPVCEGARLKPEVLAVRVGGRSIAEVCQLPIREARDFLDTLELGERERAIATQVLKEIQARLGFLLDVGLDYLSLTRPAGTLSGGEAQRIRLATQIGSGLVGVLYVLDEPSIGLHQRDNRRLIDTLTRLRDLGNTLIVVEHDEDTIRTADWIVDVGPGAGEHGGRVVHSGDLPGLLASAESVTGAYLSGRRSIPMPAERRPIDKKRQLTVVGAREHNLQGIDVSFPLGTLTAVTGVSGSGKSTLVNSILYTVLANELNGARQVAGRHKRITGLDHLDKVVHVDQGPIGRTPRSNPATYTGVWDHVRRLFAETTEAKVRGYTPGRFSFNVKGGRCEACSGDGTIKIEMNFLPDVYVPCEVCHGARYNRETLEVHFKNKTVADVLDMPIEEAAEFFAAVPAISRHLKTLTDVGLGYVRLGQPAPTLSGGEAQRVKLASELQKRSTGRTIYVLDEPTTGLHFEDIRKLLGVLQSLVDKGNSVIVIEHNLDVIKNADWVIDMGPEGGSGGGKVIAEGTPEHLASVKASHTGRFLAEVLEPEGERASA</sequence>
<dbReference type="GO" id="GO:0005737">
    <property type="term" value="C:cytoplasm"/>
    <property type="evidence" value="ECO:0007669"/>
    <property type="project" value="UniProtKB-SubCell"/>
</dbReference>
<dbReference type="InterPro" id="IPR004602">
    <property type="entry name" value="UvrA"/>
</dbReference>
<evidence type="ECO:0000256" key="15">
    <source>
        <dbReference type="ARBA" id="ARBA00038000"/>
    </source>
</evidence>
<dbReference type="CDD" id="cd03271">
    <property type="entry name" value="ABC_UvrA_II"/>
    <property type="match status" value="1"/>
</dbReference>
<evidence type="ECO:0000256" key="1">
    <source>
        <dbReference type="ARBA" id="ARBA00004496"/>
    </source>
</evidence>
<dbReference type="NCBIfam" id="NF001503">
    <property type="entry name" value="PRK00349.1"/>
    <property type="match status" value="1"/>
</dbReference>
<name>A0A413RL41_9CELL</name>
<reference evidence="20 21" key="1">
    <citation type="submission" date="2018-08" db="EMBL/GenBank/DDBJ databases">
        <title>Cellulomonas rhizosphaerae sp. nov., a novel actinomycete isolated from soil.</title>
        <authorList>
            <person name="Tian Y."/>
        </authorList>
    </citation>
    <scope>NUCLEOTIDE SEQUENCE [LARGE SCALE GENOMIC DNA]</scope>
    <source>
        <strain evidence="20 21">NEAU-TCZ24</strain>
    </source>
</reference>
<comment type="caution">
    <text evidence="18">Lacks conserved residue(s) required for the propagation of feature annotation.</text>
</comment>
<comment type="function">
    <text evidence="18">The UvrABC repair system catalyzes the recognition and processing of DNA lesions. UvrA is an ATPase and a DNA-binding protein. A damage recognition complex composed of 2 UvrA and 2 UvrB subunits scans DNA for abnormalities. When the presence of a lesion has been verified by UvrB, the UvrA molecules dissociate.</text>
</comment>
<dbReference type="Gene3D" id="3.30.190.20">
    <property type="match status" value="1"/>
</dbReference>
<evidence type="ECO:0000259" key="19">
    <source>
        <dbReference type="PROSITE" id="PS50893"/>
    </source>
</evidence>
<evidence type="ECO:0000256" key="13">
    <source>
        <dbReference type="ARBA" id="ARBA00023204"/>
    </source>
</evidence>
<dbReference type="AlphaFoldDB" id="A0A413RL41"/>
<dbReference type="OrthoDB" id="9809851at2"/>
<feature type="domain" description="ABC transporter" evidence="19">
    <location>
        <begin position="623"/>
        <end position="951"/>
    </location>
</feature>
<keyword evidence="13 18" id="KW-0234">DNA repair</keyword>
<dbReference type="PANTHER" id="PTHR43152:SF3">
    <property type="entry name" value="UVRABC SYSTEM PROTEIN A"/>
    <property type="match status" value="1"/>
</dbReference>
<keyword evidence="7 18" id="KW-0228">DNA excision</keyword>
<dbReference type="SUPFAM" id="SSF52540">
    <property type="entry name" value="P-loop containing nucleoside triphosphate hydrolases"/>
    <property type="match status" value="2"/>
</dbReference>
<dbReference type="PANTHER" id="PTHR43152">
    <property type="entry name" value="UVRABC SYSTEM PROTEIN A"/>
    <property type="match status" value="1"/>
</dbReference>
<gene>
    <name evidence="18 20" type="primary">uvrA</name>
    <name evidence="20" type="ORF">D1825_10485</name>
</gene>
<dbReference type="PROSITE" id="PS00211">
    <property type="entry name" value="ABC_TRANSPORTER_1"/>
    <property type="match status" value="2"/>
</dbReference>
<comment type="subunit">
    <text evidence="18">Forms a heterotetramer with UvrB during the search for lesions.</text>
</comment>
<dbReference type="GO" id="GO:0006289">
    <property type="term" value="P:nucleotide-excision repair"/>
    <property type="evidence" value="ECO:0007669"/>
    <property type="project" value="UniProtKB-UniRule"/>
</dbReference>
<dbReference type="HAMAP" id="MF_00205">
    <property type="entry name" value="UvrA"/>
    <property type="match status" value="1"/>
</dbReference>
<keyword evidence="11 18" id="KW-0267">Excision nuclease</keyword>
<dbReference type="PROSITE" id="PS50893">
    <property type="entry name" value="ABC_TRANSPORTER_2"/>
    <property type="match status" value="1"/>
</dbReference>
<evidence type="ECO:0000256" key="11">
    <source>
        <dbReference type="ARBA" id="ARBA00022881"/>
    </source>
</evidence>
<dbReference type="FunFam" id="1.20.1580.10:FF:000001">
    <property type="entry name" value="UvrABC system protein A"/>
    <property type="match status" value="2"/>
</dbReference>
<evidence type="ECO:0000256" key="4">
    <source>
        <dbReference type="ARBA" id="ARBA00022737"/>
    </source>
</evidence>
<evidence type="ECO:0000256" key="8">
    <source>
        <dbReference type="ARBA" id="ARBA00022771"/>
    </source>
</evidence>
<keyword evidence="4 18" id="KW-0677">Repeat</keyword>
<dbReference type="InterPro" id="IPR017871">
    <property type="entry name" value="ABC_transporter-like_CS"/>
</dbReference>
<evidence type="ECO:0000313" key="20">
    <source>
        <dbReference type="EMBL" id="RHA40256.1"/>
    </source>
</evidence>
<evidence type="ECO:0000256" key="9">
    <source>
        <dbReference type="ARBA" id="ARBA00022833"/>
    </source>
</evidence>
<dbReference type="GO" id="GO:0009380">
    <property type="term" value="C:excinuclease repair complex"/>
    <property type="evidence" value="ECO:0007669"/>
    <property type="project" value="InterPro"/>
</dbReference>
<evidence type="ECO:0000256" key="17">
    <source>
        <dbReference type="ARBA" id="ARBA00042156"/>
    </source>
</evidence>
<dbReference type="InterPro" id="IPR041102">
    <property type="entry name" value="UvrA_inter"/>
</dbReference>
<accession>A0A413RL41</accession>
<dbReference type="Gene3D" id="1.20.1580.10">
    <property type="entry name" value="ABC transporter ATPase like domain"/>
    <property type="match status" value="3"/>
</dbReference>
<dbReference type="GO" id="GO:0003677">
    <property type="term" value="F:DNA binding"/>
    <property type="evidence" value="ECO:0007669"/>
    <property type="project" value="UniProtKB-UniRule"/>
</dbReference>
<dbReference type="GO" id="GO:0009432">
    <property type="term" value="P:SOS response"/>
    <property type="evidence" value="ECO:0007669"/>
    <property type="project" value="UniProtKB-UniRule"/>
</dbReference>
<keyword evidence="9 18" id="KW-0862">Zinc</keyword>
<dbReference type="Gene3D" id="3.40.50.300">
    <property type="entry name" value="P-loop containing nucleotide triphosphate hydrolases"/>
    <property type="match status" value="3"/>
</dbReference>
<dbReference type="InterPro" id="IPR003439">
    <property type="entry name" value="ABC_transporter-like_ATP-bd"/>
</dbReference>
<evidence type="ECO:0000256" key="14">
    <source>
        <dbReference type="ARBA" id="ARBA00023236"/>
    </source>
</evidence>
<keyword evidence="10 18" id="KW-0067">ATP-binding</keyword>
<evidence type="ECO:0000256" key="5">
    <source>
        <dbReference type="ARBA" id="ARBA00022741"/>
    </source>
</evidence>
<evidence type="ECO:0000256" key="10">
    <source>
        <dbReference type="ARBA" id="ARBA00022840"/>
    </source>
</evidence>
<dbReference type="Gene3D" id="1.10.8.280">
    <property type="entry name" value="ABC transporter ATPase domain-like"/>
    <property type="match status" value="1"/>
</dbReference>
<feature type="zinc finger region" description="C4-type" evidence="18">
    <location>
        <begin position="754"/>
        <end position="780"/>
    </location>
</feature>
<organism evidence="20 21">
    <name type="scientific">Cellulomonas rhizosphaerae</name>
    <dbReference type="NCBI Taxonomy" id="2293719"/>
    <lineage>
        <taxon>Bacteria</taxon>
        <taxon>Bacillati</taxon>
        <taxon>Actinomycetota</taxon>
        <taxon>Actinomycetes</taxon>
        <taxon>Micrococcales</taxon>
        <taxon>Cellulomonadaceae</taxon>
        <taxon>Cellulomonas</taxon>
    </lineage>
</organism>
<evidence type="ECO:0000256" key="7">
    <source>
        <dbReference type="ARBA" id="ARBA00022769"/>
    </source>
</evidence>
<evidence type="ECO:0000256" key="12">
    <source>
        <dbReference type="ARBA" id="ARBA00023125"/>
    </source>
</evidence>
<dbReference type="GO" id="GO:0008270">
    <property type="term" value="F:zinc ion binding"/>
    <property type="evidence" value="ECO:0007669"/>
    <property type="project" value="UniProtKB-UniRule"/>
</dbReference>
<evidence type="ECO:0000256" key="18">
    <source>
        <dbReference type="HAMAP-Rule" id="MF_00205"/>
    </source>
</evidence>
<evidence type="ECO:0000256" key="3">
    <source>
        <dbReference type="ARBA" id="ARBA00022723"/>
    </source>
</evidence>
<dbReference type="InterPro" id="IPR041552">
    <property type="entry name" value="UvrA_DNA-bd"/>
</dbReference>
<protein>
    <recommendedName>
        <fullName evidence="16 18">UvrABC system protein A</fullName>
        <shortName evidence="18">UvrA protein</shortName>
    </recommendedName>
    <alternativeName>
        <fullName evidence="17 18">Excinuclease ABC subunit A</fullName>
    </alternativeName>
</protein>
<dbReference type="Proteomes" id="UP000283374">
    <property type="component" value="Unassembled WGS sequence"/>
</dbReference>
<dbReference type="GO" id="GO:0005524">
    <property type="term" value="F:ATP binding"/>
    <property type="evidence" value="ECO:0007669"/>
    <property type="project" value="UniProtKB-UniRule"/>
</dbReference>
<feature type="binding site" evidence="18">
    <location>
        <begin position="655"/>
        <end position="662"/>
    </location>
    <ligand>
        <name>ATP</name>
        <dbReference type="ChEBI" id="CHEBI:30616"/>
    </ligand>
</feature>
<evidence type="ECO:0000256" key="2">
    <source>
        <dbReference type="ARBA" id="ARBA00022490"/>
    </source>
</evidence>
<keyword evidence="21" id="KW-1185">Reference proteome</keyword>
<keyword evidence="14 18" id="KW-0742">SOS response</keyword>
<evidence type="ECO:0000313" key="21">
    <source>
        <dbReference type="Proteomes" id="UP000283374"/>
    </source>
</evidence>
<keyword evidence="12 18" id="KW-0238">DNA-binding</keyword>
<keyword evidence="5 18" id="KW-0547">Nucleotide-binding</keyword>
<dbReference type="InterPro" id="IPR027417">
    <property type="entry name" value="P-loop_NTPase"/>
</dbReference>
<dbReference type="EMBL" id="QWKP01000197">
    <property type="protein sequence ID" value="RHA40256.1"/>
    <property type="molecule type" value="Genomic_DNA"/>
</dbReference>
<dbReference type="GO" id="GO:0016887">
    <property type="term" value="F:ATP hydrolysis activity"/>
    <property type="evidence" value="ECO:0007669"/>
    <property type="project" value="InterPro"/>
</dbReference>
<dbReference type="Pfam" id="PF17755">
    <property type="entry name" value="UvrA_DNA-bind"/>
    <property type="match status" value="1"/>
</dbReference>
<dbReference type="GO" id="GO:0009381">
    <property type="term" value="F:excinuclease ABC activity"/>
    <property type="evidence" value="ECO:0007669"/>
    <property type="project" value="UniProtKB-UniRule"/>
</dbReference>